<dbReference type="InterPro" id="IPR029063">
    <property type="entry name" value="SAM-dependent_MTases_sf"/>
</dbReference>
<keyword evidence="4" id="KW-1185">Reference proteome</keyword>
<dbReference type="Pfam" id="PF01564">
    <property type="entry name" value="Spermine_synth"/>
    <property type="match status" value="1"/>
</dbReference>
<dbReference type="PANTHER" id="PTHR43317">
    <property type="entry name" value="THERMOSPERMINE SYNTHASE ACAULIS5"/>
    <property type="match status" value="1"/>
</dbReference>
<feature type="transmembrane region" description="Helical" evidence="2">
    <location>
        <begin position="193"/>
        <end position="211"/>
    </location>
</feature>
<dbReference type="SUPFAM" id="SSF53335">
    <property type="entry name" value="S-adenosyl-L-methionine-dependent methyltransferases"/>
    <property type="match status" value="1"/>
</dbReference>
<feature type="transmembrane region" description="Helical" evidence="2">
    <location>
        <begin position="164"/>
        <end position="186"/>
    </location>
</feature>
<keyword evidence="2" id="KW-0812">Transmembrane</keyword>
<keyword evidence="2" id="KW-0472">Membrane</keyword>
<feature type="transmembrane region" description="Helical" evidence="2">
    <location>
        <begin position="138"/>
        <end position="158"/>
    </location>
</feature>
<proteinExistence type="predicted"/>
<keyword evidence="2" id="KW-1133">Transmembrane helix</keyword>
<name>A0ABQ5YDU1_9NEIS</name>
<dbReference type="Gene3D" id="3.40.50.150">
    <property type="entry name" value="Vaccinia Virus protein VP39"/>
    <property type="match status" value="1"/>
</dbReference>
<reference evidence="4" key="1">
    <citation type="journal article" date="2019" name="Int. J. Syst. Evol. Microbiol.">
        <title>The Global Catalogue of Microorganisms (GCM) 10K type strain sequencing project: providing services to taxonomists for standard genome sequencing and annotation.</title>
        <authorList>
            <consortium name="The Broad Institute Genomics Platform"/>
            <consortium name="The Broad Institute Genome Sequencing Center for Infectious Disease"/>
            <person name="Wu L."/>
            <person name="Ma J."/>
        </authorList>
    </citation>
    <scope>NUCLEOTIDE SEQUENCE [LARGE SCALE GENOMIC DNA]</scope>
    <source>
        <strain evidence="4">NBRC 110044</strain>
    </source>
</reference>
<dbReference type="CDD" id="cd02440">
    <property type="entry name" value="AdoMet_MTases"/>
    <property type="match status" value="1"/>
</dbReference>
<dbReference type="RefSeq" id="WP_284194925.1">
    <property type="nucleotide sequence ID" value="NZ_BSOG01000001.1"/>
</dbReference>
<sequence length="508" mass="55448">MIRFAGLLAFFCGLSSLGLEILWVRLVGFAHHSVPQAFAFVLFAFLIGIAAGAHYGKRLCRDNHAPLQAAGMLLAVSGLYDILAPLVYALVVSVPALETVVLFILVAVASALKGLLFPLAHELGSRGATVLGRSVSNVYFANVLGATVGPILVGFVLLDRLGVQASFVLLGVLSLIVGLGLLAATFSGGAKPWRLGLAGVATLLCLVWVPADWVVQRIAASGRPAWEAVGNIIENRHGIIYTVTRPVLADSIYGGNVLDGDFNTSIVSNSNGIERMYALAALRPNAKRILVVGLSGGSWVEVLRHLPEVERIDVVELNPGYLDLIQRYPTVRGVLHDPKVHIHEADGRQWLKQHEGRYDLIVMNTTWHWRAYTSYLLSQEFLTVLSSRLAPGGMLAFNSTGSPDVMETAAQVFPHLFRYRNFIFAGHHDARSSLAQHAHLIRLVRPNCGSQGCGSEPKLDRAIERVAHWRTEDLEMVRAGAGRPLEVITEQNMLTEYKYGRGFMALEW</sequence>
<feature type="transmembrane region" description="Helical" evidence="2">
    <location>
        <begin position="67"/>
        <end position="90"/>
    </location>
</feature>
<evidence type="ECO:0000313" key="4">
    <source>
        <dbReference type="Proteomes" id="UP001156706"/>
    </source>
</evidence>
<evidence type="ECO:0000256" key="2">
    <source>
        <dbReference type="SAM" id="Phobius"/>
    </source>
</evidence>
<organism evidence="3 4">
    <name type="scientific">Chitinimonas prasina</name>
    <dbReference type="NCBI Taxonomy" id="1434937"/>
    <lineage>
        <taxon>Bacteria</taxon>
        <taxon>Pseudomonadati</taxon>
        <taxon>Pseudomonadota</taxon>
        <taxon>Betaproteobacteria</taxon>
        <taxon>Neisseriales</taxon>
        <taxon>Chitinibacteraceae</taxon>
        <taxon>Chitinimonas</taxon>
    </lineage>
</organism>
<protein>
    <submittedName>
        <fullName evidence="3">Membrane protein</fullName>
    </submittedName>
</protein>
<dbReference type="EMBL" id="BSOG01000001">
    <property type="protein sequence ID" value="GLR11783.1"/>
    <property type="molecule type" value="Genomic_DNA"/>
</dbReference>
<accession>A0ABQ5YDU1</accession>
<feature type="transmembrane region" description="Helical" evidence="2">
    <location>
        <begin position="96"/>
        <end position="117"/>
    </location>
</feature>
<feature type="transmembrane region" description="Helical" evidence="2">
    <location>
        <begin position="34"/>
        <end position="55"/>
    </location>
</feature>
<evidence type="ECO:0000256" key="1">
    <source>
        <dbReference type="ARBA" id="ARBA00023115"/>
    </source>
</evidence>
<dbReference type="PANTHER" id="PTHR43317:SF1">
    <property type="entry name" value="THERMOSPERMINE SYNTHASE ACAULIS5"/>
    <property type="match status" value="1"/>
</dbReference>
<keyword evidence="1" id="KW-0620">Polyamine biosynthesis</keyword>
<evidence type="ECO:0000313" key="3">
    <source>
        <dbReference type="EMBL" id="GLR11783.1"/>
    </source>
</evidence>
<gene>
    <name evidence="3" type="ORF">GCM10007907_05730</name>
</gene>
<dbReference type="Proteomes" id="UP001156706">
    <property type="component" value="Unassembled WGS sequence"/>
</dbReference>
<dbReference type="NCBIfam" id="NF037959">
    <property type="entry name" value="MFS_SpdSyn"/>
    <property type="match status" value="1"/>
</dbReference>
<comment type="caution">
    <text evidence="3">The sequence shown here is derived from an EMBL/GenBank/DDBJ whole genome shotgun (WGS) entry which is preliminary data.</text>
</comment>